<evidence type="ECO:0000259" key="2">
    <source>
        <dbReference type="Pfam" id="PF00116"/>
    </source>
</evidence>
<dbReference type="PROSITE" id="PS51257">
    <property type="entry name" value="PROKAR_LIPOPROTEIN"/>
    <property type="match status" value="1"/>
</dbReference>
<evidence type="ECO:0000256" key="1">
    <source>
        <dbReference type="SAM" id="SignalP"/>
    </source>
</evidence>
<feature type="chain" id="PRO_5046952569" description="Cytochrome oxidase subunit II copper A binding domain-containing protein" evidence="1">
    <location>
        <begin position="20"/>
        <end position="135"/>
    </location>
</feature>
<dbReference type="Gene3D" id="2.60.40.420">
    <property type="entry name" value="Cupredoxins - blue copper proteins"/>
    <property type="match status" value="1"/>
</dbReference>
<organism evidence="3 4">
    <name type="scientific">Cytobacillus spartinae</name>
    <dbReference type="NCBI Taxonomy" id="3299023"/>
    <lineage>
        <taxon>Bacteria</taxon>
        <taxon>Bacillati</taxon>
        <taxon>Bacillota</taxon>
        <taxon>Bacilli</taxon>
        <taxon>Bacillales</taxon>
        <taxon>Bacillaceae</taxon>
        <taxon>Cytobacillus</taxon>
    </lineage>
</organism>
<evidence type="ECO:0000313" key="3">
    <source>
        <dbReference type="EMBL" id="MFE8699179.1"/>
    </source>
</evidence>
<evidence type="ECO:0000313" key="4">
    <source>
        <dbReference type="Proteomes" id="UP001601059"/>
    </source>
</evidence>
<dbReference type="InterPro" id="IPR002429">
    <property type="entry name" value="CcO_II-like_C"/>
</dbReference>
<accession>A0ABW6K4S9</accession>
<gene>
    <name evidence="3" type="ORF">ACFYKX_00940</name>
</gene>
<dbReference type="SUPFAM" id="SSF49503">
    <property type="entry name" value="Cupredoxins"/>
    <property type="match status" value="1"/>
</dbReference>
<dbReference type="Pfam" id="PF00116">
    <property type="entry name" value="COX2"/>
    <property type="match status" value="1"/>
</dbReference>
<feature type="domain" description="Cytochrome oxidase subunit II copper A binding" evidence="2">
    <location>
        <begin position="101"/>
        <end position="131"/>
    </location>
</feature>
<dbReference type="InterPro" id="IPR008972">
    <property type="entry name" value="Cupredoxin"/>
</dbReference>
<dbReference type="EMBL" id="JBIACK010000001">
    <property type="protein sequence ID" value="MFE8699179.1"/>
    <property type="molecule type" value="Genomic_DNA"/>
</dbReference>
<feature type="signal peptide" evidence="1">
    <location>
        <begin position="1"/>
        <end position="19"/>
    </location>
</feature>
<keyword evidence="1" id="KW-0732">Signal</keyword>
<reference evidence="3 4" key="1">
    <citation type="submission" date="2024-08" db="EMBL/GenBank/DDBJ databases">
        <title>Two novel Cytobacillus novel species.</title>
        <authorList>
            <person name="Liu G."/>
        </authorList>
    </citation>
    <scope>NUCLEOTIDE SEQUENCE [LARGE SCALE GENOMIC DNA]</scope>
    <source>
        <strain evidence="3 4">FJAT-54145</strain>
    </source>
</reference>
<name>A0ABW6K4S9_9BACI</name>
<sequence length="135" mass="14854">MKKIFITLFILLVFTSLVACSKEKKVNDETANADVANERQTNNSMEEILVVGKTGPEIEDFIFEPAEINLKVGEKVKLTLTSDDEIQHGLRVGGKVIQHGESIEISFEKPGEYFGNCSELCGAGHALMALKIIVE</sequence>
<dbReference type="RefSeq" id="WP_389357164.1">
    <property type="nucleotide sequence ID" value="NZ_JBIACK010000001.1"/>
</dbReference>
<dbReference type="Proteomes" id="UP001601059">
    <property type="component" value="Unassembled WGS sequence"/>
</dbReference>
<comment type="caution">
    <text evidence="3">The sequence shown here is derived from an EMBL/GenBank/DDBJ whole genome shotgun (WGS) entry which is preliminary data.</text>
</comment>
<keyword evidence="4" id="KW-1185">Reference proteome</keyword>
<protein>
    <recommendedName>
        <fullName evidence="2">Cytochrome oxidase subunit II copper A binding domain-containing protein</fullName>
    </recommendedName>
</protein>
<proteinExistence type="predicted"/>